<gene>
    <name evidence="2" type="ORF">VNI00_008775</name>
</gene>
<protein>
    <submittedName>
        <fullName evidence="2">Uncharacterized protein</fullName>
    </submittedName>
</protein>
<evidence type="ECO:0000313" key="3">
    <source>
        <dbReference type="Proteomes" id="UP001383192"/>
    </source>
</evidence>
<dbReference type="Proteomes" id="UP001383192">
    <property type="component" value="Unassembled WGS sequence"/>
</dbReference>
<dbReference type="AlphaFoldDB" id="A0AAW0CWJ6"/>
<accession>A0AAW0CWJ6</accession>
<comment type="caution">
    <text evidence="2">The sequence shown here is derived from an EMBL/GenBank/DDBJ whole genome shotgun (WGS) entry which is preliminary data.</text>
</comment>
<evidence type="ECO:0000256" key="1">
    <source>
        <dbReference type="SAM" id="MobiDB-lite"/>
    </source>
</evidence>
<feature type="region of interest" description="Disordered" evidence="1">
    <location>
        <begin position="1"/>
        <end position="24"/>
    </location>
</feature>
<name>A0AAW0CWJ6_9AGAR</name>
<dbReference type="EMBL" id="JAYKXP010000030">
    <property type="protein sequence ID" value="KAK7043037.1"/>
    <property type="molecule type" value="Genomic_DNA"/>
</dbReference>
<sequence>MSDSPESPLPQTEEESVLRYTPDPPPAIRDAAENIAYNIGIEALRGELYPLTMQQKRSIASAIQQLFVEFEGSQDVAHYLIHLIFDPDVDLHFITVLDDL</sequence>
<organism evidence="2 3">
    <name type="scientific">Paramarasmius palmivorus</name>
    <dbReference type="NCBI Taxonomy" id="297713"/>
    <lineage>
        <taxon>Eukaryota</taxon>
        <taxon>Fungi</taxon>
        <taxon>Dikarya</taxon>
        <taxon>Basidiomycota</taxon>
        <taxon>Agaricomycotina</taxon>
        <taxon>Agaricomycetes</taxon>
        <taxon>Agaricomycetidae</taxon>
        <taxon>Agaricales</taxon>
        <taxon>Marasmiineae</taxon>
        <taxon>Marasmiaceae</taxon>
        <taxon>Paramarasmius</taxon>
    </lineage>
</organism>
<keyword evidence="3" id="KW-1185">Reference proteome</keyword>
<proteinExistence type="predicted"/>
<reference evidence="2 3" key="1">
    <citation type="submission" date="2024-01" db="EMBL/GenBank/DDBJ databases">
        <title>A draft genome for a cacao thread blight-causing isolate of Paramarasmius palmivorus.</title>
        <authorList>
            <person name="Baruah I.K."/>
            <person name="Bukari Y."/>
            <person name="Amoako-Attah I."/>
            <person name="Meinhardt L.W."/>
            <person name="Bailey B.A."/>
            <person name="Cohen S.P."/>
        </authorList>
    </citation>
    <scope>NUCLEOTIDE SEQUENCE [LARGE SCALE GENOMIC DNA]</scope>
    <source>
        <strain evidence="2 3">GH-12</strain>
    </source>
</reference>
<evidence type="ECO:0000313" key="2">
    <source>
        <dbReference type="EMBL" id="KAK7043037.1"/>
    </source>
</evidence>